<dbReference type="EMBL" id="AP018203">
    <property type="protein sequence ID" value="BAY58563.1"/>
    <property type="molecule type" value="Genomic_DNA"/>
</dbReference>
<sequence length="71" mass="8674">MEIWFWILVFGGFSFLYDLSSRYFTHRERMVKLQIDLENKKRLAAQAEIEATQRTIEVEDLRLQKRIERLP</sequence>
<keyword evidence="1" id="KW-1133">Transmembrane helix</keyword>
<feature type="transmembrane region" description="Helical" evidence="1">
    <location>
        <begin position="6"/>
        <end position="24"/>
    </location>
</feature>
<proteinExistence type="predicted"/>
<accession>A0A1Z4JPH6</accession>
<dbReference type="Proteomes" id="UP000217895">
    <property type="component" value="Chromosome"/>
</dbReference>
<evidence type="ECO:0000256" key="1">
    <source>
        <dbReference type="SAM" id="Phobius"/>
    </source>
</evidence>
<evidence type="ECO:0000313" key="3">
    <source>
        <dbReference type="Proteomes" id="UP000217895"/>
    </source>
</evidence>
<protein>
    <submittedName>
        <fullName evidence="2">Uncharacterized protein</fullName>
    </submittedName>
</protein>
<reference evidence="2 3" key="1">
    <citation type="submission" date="2017-06" db="EMBL/GenBank/DDBJ databases">
        <title>Genome sequencing of cyanobaciteial culture collection at National Institute for Environmental Studies (NIES).</title>
        <authorList>
            <person name="Hirose Y."/>
            <person name="Shimura Y."/>
            <person name="Fujisawa T."/>
            <person name="Nakamura Y."/>
            <person name="Kawachi M."/>
        </authorList>
    </citation>
    <scope>NUCLEOTIDE SEQUENCE [LARGE SCALE GENOMIC DNA]</scope>
    <source>
        <strain evidence="2 3">NIES-2135</strain>
    </source>
</reference>
<gene>
    <name evidence="2" type="ORF">NIES2135_54360</name>
</gene>
<evidence type="ECO:0000313" key="2">
    <source>
        <dbReference type="EMBL" id="BAY58563.1"/>
    </source>
</evidence>
<keyword evidence="3" id="KW-1185">Reference proteome</keyword>
<dbReference type="AlphaFoldDB" id="A0A1Z4JPH6"/>
<organism evidence="2 3">
    <name type="scientific">Leptolyngbya boryana NIES-2135</name>
    <dbReference type="NCBI Taxonomy" id="1973484"/>
    <lineage>
        <taxon>Bacteria</taxon>
        <taxon>Bacillati</taxon>
        <taxon>Cyanobacteriota</taxon>
        <taxon>Cyanophyceae</taxon>
        <taxon>Leptolyngbyales</taxon>
        <taxon>Leptolyngbyaceae</taxon>
        <taxon>Leptolyngbya group</taxon>
        <taxon>Leptolyngbya</taxon>
    </lineage>
</organism>
<keyword evidence="1" id="KW-0812">Transmembrane</keyword>
<name>A0A1Z4JPH6_LEPBY</name>
<keyword evidence="1" id="KW-0472">Membrane</keyword>